<dbReference type="Pfam" id="PF01957">
    <property type="entry name" value="NfeD"/>
    <property type="match status" value="1"/>
</dbReference>
<protein>
    <submittedName>
        <fullName evidence="6">NfeD family protein</fullName>
    </submittedName>
</protein>
<evidence type="ECO:0000259" key="5">
    <source>
        <dbReference type="Pfam" id="PF01957"/>
    </source>
</evidence>
<dbReference type="GO" id="GO:0005886">
    <property type="term" value="C:plasma membrane"/>
    <property type="evidence" value="ECO:0007669"/>
    <property type="project" value="TreeGrafter"/>
</dbReference>
<feature type="domain" description="NfeD-like C-terminal" evidence="5">
    <location>
        <begin position="92"/>
        <end position="149"/>
    </location>
</feature>
<evidence type="ECO:0000256" key="1">
    <source>
        <dbReference type="ARBA" id="ARBA00004141"/>
    </source>
</evidence>
<dbReference type="STRING" id="1356854.N007_06025"/>
<evidence type="ECO:0000313" key="7">
    <source>
        <dbReference type="Proteomes" id="UP000829401"/>
    </source>
</evidence>
<dbReference type="AlphaFoldDB" id="T0DCX9"/>
<keyword evidence="7" id="KW-1185">Reference proteome</keyword>
<dbReference type="Proteomes" id="UP000829401">
    <property type="component" value="Chromosome"/>
</dbReference>
<organism evidence="6 7">
    <name type="scientific">Alicyclobacillus acidoterrestris (strain ATCC 49025 / DSM 3922 / CIP 106132 / NCIMB 13137 / GD3B)</name>
    <dbReference type="NCBI Taxonomy" id="1356854"/>
    <lineage>
        <taxon>Bacteria</taxon>
        <taxon>Bacillati</taxon>
        <taxon>Bacillota</taxon>
        <taxon>Bacilli</taxon>
        <taxon>Bacillales</taxon>
        <taxon>Alicyclobacillaceae</taxon>
        <taxon>Alicyclobacillus</taxon>
    </lineage>
</organism>
<dbReference type="InterPro" id="IPR012340">
    <property type="entry name" value="NA-bd_OB-fold"/>
</dbReference>
<keyword evidence="3" id="KW-1133">Transmembrane helix</keyword>
<dbReference type="eggNOG" id="COG1585">
    <property type="taxonomic scope" value="Bacteria"/>
</dbReference>
<name>T0DCX9_ALIAG</name>
<evidence type="ECO:0000313" key="6">
    <source>
        <dbReference type="EMBL" id="UNO48581.1"/>
    </source>
</evidence>
<dbReference type="InterPro" id="IPR002810">
    <property type="entry name" value="NfeD-like_C"/>
</dbReference>
<evidence type="ECO:0000256" key="2">
    <source>
        <dbReference type="ARBA" id="ARBA00022692"/>
    </source>
</evidence>
<dbReference type="RefSeq" id="WP_021296247.1">
    <property type="nucleotide sequence ID" value="NZ_AURB01000125.1"/>
</dbReference>
<evidence type="ECO:0000256" key="4">
    <source>
        <dbReference type="ARBA" id="ARBA00023136"/>
    </source>
</evidence>
<accession>A0A9E6ZKJ9</accession>
<dbReference type="InterPro" id="IPR052165">
    <property type="entry name" value="Membrane_assoc_protease"/>
</dbReference>
<dbReference type="Gene3D" id="2.40.50.140">
    <property type="entry name" value="Nucleic acid-binding proteins"/>
    <property type="match status" value="1"/>
</dbReference>
<dbReference type="PANTHER" id="PTHR33507:SF3">
    <property type="entry name" value="INNER MEMBRANE PROTEIN YBBJ"/>
    <property type="match status" value="1"/>
</dbReference>
<sequence length="161" mass="18159">MWRIDWIQWMWLILTFVCIILELLTTGIFFILFALGTLFAFIASFFSVSVTNQVVVFAAVTLLCLLFLRPFVRRWLHLDGDGSAGTVPDYIEQNIGLEAPVTEEIVAGGKGQIRIGTEIWTARAVDNRGIELGRTVRVVRIEGVTAVVELVEPQKTEEEFQ</sequence>
<evidence type="ECO:0000256" key="3">
    <source>
        <dbReference type="ARBA" id="ARBA00022989"/>
    </source>
</evidence>
<dbReference type="KEGG" id="aaco:K1I37_18255"/>
<dbReference type="EMBL" id="CP080467">
    <property type="protein sequence ID" value="UNO48581.1"/>
    <property type="molecule type" value="Genomic_DNA"/>
</dbReference>
<keyword evidence="4" id="KW-0472">Membrane</keyword>
<accession>T0DCX9</accession>
<keyword evidence="2" id="KW-0812">Transmembrane</keyword>
<dbReference type="OrthoDB" id="9792945at2"/>
<reference evidence="7" key="1">
    <citation type="journal article" date="2022" name="G3 (Bethesda)">
        <title>Unveiling the complete genome sequence of Alicyclobacillus acidoterrestris DSM 3922T, a taint-producing strain.</title>
        <authorList>
            <person name="Leonardo I.C."/>
            <person name="Barreto Crespo M.T."/>
            <person name="Gaspar F.B."/>
        </authorList>
    </citation>
    <scope>NUCLEOTIDE SEQUENCE [LARGE SCALE GENOMIC DNA]</scope>
    <source>
        <strain evidence="7">DSM 3922</strain>
    </source>
</reference>
<dbReference type="PANTHER" id="PTHR33507">
    <property type="entry name" value="INNER MEMBRANE PROTEIN YBBJ"/>
    <property type="match status" value="1"/>
</dbReference>
<proteinExistence type="predicted"/>
<gene>
    <name evidence="6" type="ORF">K1I37_18255</name>
</gene>
<comment type="subcellular location">
    <subcellularLocation>
        <location evidence="1">Membrane</location>
        <topology evidence="1">Multi-pass membrane protein</topology>
    </subcellularLocation>
</comment>